<dbReference type="Gene3D" id="3.40.50.300">
    <property type="entry name" value="P-loop containing nucleotide triphosphate hydrolases"/>
    <property type="match status" value="1"/>
</dbReference>
<feature type="domain" description="NadR/Ttd14 AAA" evidence="1">
    <location>
        <begin position="5"/>
        <end position="176"/>
    </location>
</feature>
<name>A0A6L9EE07_9FLAO</name>
<evidence type="ECO:0000313" key="3">
    <source>
        <dbReference type="Proteomes" id="UP000475249"/>
    </source>
</evidence>
<dbReference type="Proteomes" id="UP000475249">
    <property type="component" value="Unassembled WGS sequence"/>
</dbReference>
<comment type="caution">
    <text evidence="2">The sequence shown here is derived from an EMBL/GenBank/DDBJ whole genome shotgun (WGS) entry which is preliminary data.</text>
</comment>
<protein>
    <submittedName>
        <fullName evidence="2">AAA family ATPase</fullName>
    </submittedName>
</protein>
<sequence>MKPKRIAITGGPGSGKTSIVNELETNGFYCFHEIIRTMTMQAKKQENEKEFSTNPLAFVSDPYQFNQKILQGRITHFEEGAANKGDVVFYDRGIPDVLAYMDYFSQPYEAYFEKACEAHRYDMVLIVPPWKEIYISDNERLESYEEALQIHRHLEDTYSKYGYQAVVIPKGTVAERTAFVLNQLKLV</sequence>
<reference evidence="2 3" key="1">
    <citation type="submission" date="2020-01" db="EMBL/GenBank/DDBJ databases">
        <title>Bacteria diversity of Porities sp.</title>
        <authorList>
            <person name="Wang G."/>
        </authorList>
    </citation>
    <scope>NUCLEOTIDE SEQUENCE [LARGE SCALE GENOMIC DNA]</scope>
    <source>
        <strain evidence="2 3">R33</strain>
    </source>
</reference>
<dbReference type="AlphaFoldDB" id="A0A6L9EE07"/>
<evidence type="ECO:0000259" key="1">
    <source>
        <dbReference type="Pfam" id="PF13521"/>
    </source>
</evidence>
<dbReference type="EMBL" id="WXYO01000006">
    <property type="protein sequence ID" value="NAS12950.1"/>
    <property type="molecule type" value="Genomic_DNA"/>
</dbReference>
<dbReference type="SUPFAM" id="SSF52540">
    <property type="entry name" value="P-loop containing nucleoside triphosphate hydrolases"/>
    <property type="match status" value="1"/>
</dbReference>
<evidence type="ECO:0000313" key="2">
    <source>
        <dbReference type="EMBL" id="NAS12950.1"/>
    </source>
</evidence>
<proteinExistence type="predicted"/>
<accession>A0A6L9EE07</accession>
<dbReference type="InterPro" id="IPR038727">
    <property type="entry name" value="NadR/Ttd14_AAA_dom"/>
</dbReference>
<gene>
    <name evidence="2" type="ORF">GTQ38_13115</name>
</gene>
<organism evidence="2 3">
    <name type="scientific">Poritiphilus flavus</name>
    <dbReference type="NCBI Taxonomy" id="2697053"/>
    <lineage>
        <taxon>Bacteria</taxon>
        <taxon>Pseudomonadati</taxon>
        <taxon>Bacteroidota</taxon>
        <taxon>Flavobacteriia</taxon>
        <taxon>Flavobacteriales</taxon>
        <taxon>Flavobacteriaceae</taxon>
        <taxon>Poritiphilus</taxon>
    </lineage>
</organism>
<keyword evidence="3" id="KW-1185">Reference proteome</keyword>
<dbReference type="InterPro" id="IPR027417">
    <property type="entry name" value="P-loop_NTPase"/>
</dbReference>
<dbReference type="RefSeq" id="WP_161435999.1">
    <property type="nucleotide sequence ID" value="NZ_WXYO01000006.1"/>
</dbReference>
<dbReference type="Pfam" id="PF13521">
    <property type="entry name" value="AAA_28"/>
    <property type="match status" value="1"/>
</dbReference>